<feature type="domain" description="Methyltransferase" evidence="1">
    <location>
        <begin position="59"/>
        <end position="148"/>
    </location>
</feature>
<dbReference type="EMBL" id="JAFBRM010000002">
    <property type="protein sequence ID" value="MBM1713902.1"/>
    <property type="molecule type" value="Genomic_DNA"/>
</dbReference>
<dbReference type="Proteomes" id="UP000732193">
    <property type="component" value="Unassembled WGS sequence"/>
</dbReference>
<dbReference type="Gene3D" id="3.40.50.150">
    <property type="entry name" value="Vaccinia Virus protein VP39"/>
    <property type="match status" value="1"/>
</dbReference>
<dbReference type="PANTHER" id="PTHR43591">
    <property type="entry name" value="METHYLTRANSFERASE"/>
    <property type="match status" value="1"/>
</dbReference>
<reference evidence="2 3" key="1">
    <citation type="submission" date="2021-01" db="EMBL/GenBank/DDBJ databases">
        <title>Diatom-associated Roseobacters Show Island Model of Population Structure.</title>
        <authorList>
            <person name="Qu L."/>
            <person name="Feng X."/>
            <person name="Chen Y."/>
            <person name="Li L."/>
            <person name="Wang X."/>
            <person name="Hu Z."/>
            <person name="Wang H."/>
            <person name="Luo H."/>
        </authorList>
    </citation>
    <scope>NUCLEOTIDE SEQUENCE [LARGE SCALE GENOMIC DNA]</scope>
    <source>
        <strain evidence="2 3">TR60-84</strain>
    </source>
</reference>
<keyword evidence="2" id="KW-0808">Transferase</keyword>
<organism evidence="2 3">
    <name type="scientific">Sulfitobacter geojensis</name>
    <dbReference type="NCBI Taxonomy" id="1342299"/>
    <lineage>
        <taxon>Bacteria</taxon>
        <taxon>Pseudomonadati</taxon>
        <taxon>Pseudomonadota</taxon>
        <taxon>Alphaproteobacteria</taxon>
        <taxon>Rhodobacterales</taxon>
        <taxon>Roseobacteraceae</taxon>
        <taxon>Sulfitobacter</taxon>
    </lineage>
</organism>
<dbReference type="AlphaFoldDB" id="A0AAE2VYS4"/>
<protein>
    <submittedName>
        <fullName evidence="2">Class I SAM-dependent methyltransferase</fullName>
    </submittedName>
</protein>
<accession>A0AAE2VYS4</accession>
<evidence type="ECO:0000313" key="2">
    <source>
        <dbReference type="EMBL" id="MBM1713902.1"/>
    </source>
</evidence>
<dbReference type="Pfam" id="PF13649">
    <property type="entry name" value="Methyltransf_25"/>
    <property type="match status" value="1"/>
</dbReference>
<dbReference type="InterPro" id="IPR029063">
    <property type="entry name" value="SAM-dependent_MTases_sf"/>
</dbReference>
<evidence type="ECO:0000259" key="1">
    <source>
        <dbReference type="Pfam" id="PF13649"/>
    </source>
</evidence>
<keyword evidence="3" id="KW-1185">Reference proteome</keyword>
<dbReference type="GO" id="GO:0008168">
    <property type="term" value="F:methyltransferase activity"/>
    <property type="evidence" value="ECO:0007669"/>
    <property type="project" value="UniProtKB-KW"/>
</dbReference>
<keyword evidence="2" id="KW-0489">Methyltransferase</keyword>
<dbReference type="CDD" id="cd02440">
    <property type="entry name" value="AdoMet_MTases"/>
    <property type="match status" value="1"/>
</dbReference>
<proteinExistence type="predicted"/>
<dbReference type="RefSeq" id="WP_203242166.1">
    <property type="nucleotide sequence ID" value="NZ_JAFBRH010000002.1"/>
</dbReference>
<sequence length="208" mass="22796">MKDPDLNAAYALETPADNQRLYADWAESYDDGFAKDMDYRLPQIVADLLVDLFDGQGIVLDVGAGTGLVAQHAARRKQLTMDALDISPDMLAVATEKGLYRDTIVGDLTGRLDIATDTYDAIVSSGTFTHGHVGPDALDEVIRIAKQGAVFVLSINAEHFVARGFQDKFALLEPDIDGLDHRIVDIYGPDVEAAHRQDKAHIAVFRKR</sequence>
<comment type="caution">
    <text evidence="2">The sequence shown here is derived from an EMBL/GenBank/DDBJ whole genome shotgun (WGS) entry which is preliminary data.</text>
</comment>
<dbReference type="GO" id="GO:0032259">
    <property type="term" value="P:methylation"/>
    <property type="evidence" value="ECO:0007669"/>
    <property type="project" value="UniProtKB-KW"/>
</dbReference>
<dbReference type="PANTHER" id="PTHR43591:SF110">
    <property type="entry name" value="RHODANESE DOMAIN-CONTAINING PROTEIN"/>
    <property type="match status" value="1"/>
</dbReference>
<dbReference type="InterPro" id="IPR041698">
    <property type="entry name" value="Methyltransf_25"/>
</dbReference>
<name>A0AAE2VYS4_9RHOB</name>
<evidence type="ECO:0000313" key="3">
    <source>
        <dbReference type="Proteomes" id="UP000732193"/>
    </source>
</evidence>
<dbReference type="SUPFAM" id="SSF53335">
    <property type="entry name" value="S-adenosyl-L-methionine-dependent methyltransferases"/>
    <property type="match status" value="1"/>
</dbReference>
<gene>
    <name evidence="2" type="ORF">JQV55_10040</name>
</gene>